<feature type="domain" description="AB hydrolase-1" evidence="2">
    <location>
        <begin position="121"/>
        <end position="353"/>
    </location>
</feature>
<dbReference type="InterPro" id="IPR000073">
    <property type="entry name" value="AB_hydrolase_1"/>
</dbReference>
<feature type="region of interest" description="Disordered" evidence="1">
    <location>
        <begin position="44"/>
        <end position="68"/>
    </location>
</feature>
<gene>
    <name evidence="3" type="ORF">ET445_14520</name>
</gene>
<dbReference type="Gene3D" id="3.40.50.1820">
    <property type="entry name" value="alpha/beta hydrolase"/>
    <property type="match status" value="1"/>
</dbReference>
<dbReference type="GO" id="GO:0004806">
    <property type="term" value="F:triacylglycerol lipase activity"/>
    <property type="evidence" value="ECO:0007669"/>
    <property type="project" value="TreeGrafter"/>
</dbReference>
<dbReference type="PANTHER" id="PTHR43433">
    <property type="entry name" value="HYDROLASE, ALPHA/BETA FOLD FAMILY PROTEIN"/>
    <property type="match status" value="1"/>
</dbReference>
<sequence length="364" mass="39541">MVFSKVSRVRSTVGIPPDYAWFPWRRPVFAVSRGRRGYREIVGDPEAGGGVDRSNERADASVPGVFAPPPADWRERADELDAALPDFDWRALPPGAERIRFDAPSGPLAGLVMGPVDGERVVLVPGATGSKEDFVLMLPLLAGAGYRVESFDLAGQYESFEAGPRRLDPPRARYDASLFLDDLVFVLESGRTPAHVLGYSFAGTLAQQALVARPDLFASLALLSSPPEPGQAFRGVKRIGPLSQFTTPHQGAGLMLWGIRNNLNKVPPGRLAFVRERFALTRRESVDDIIACMMATPDLRTEVEASPVPKLVAVGAHDLWPTELHARSADELGARLAVYETGHSPCEESPHALSRDLLALYAEA</sequence>
<proteinExistence type="predicted"/>
<keyword evidence="3" id="KW-0378">Hydrolase</keyword>
<dbReference type="EMBL" id="CP035491">
    <property type="protein sequence ID" value="QAY74361.1"/>
    <property type="molecule type" value="Genomic_DNA"/>
</dbReference>
<reference evidence="3 4" key="1">
    <citation type="submission" date="2019-01" db="EMBL/GenBank/DDBJ databases">
        <title>Genome sequencing of strain FW100M-8.</title>
        <authorList>
            <person name="Heo J."/>
            <person name="Kim S.-J."/>
            <person name="Kim J.-S."/>
            <person name="Hong S.-B."/>
            <person name="Kwon S.-W."/>
        </authorList>
    </citation>
    <scope>NUCLEOTIDE SEQUENCE [LARGE SCALE GENOMIC DNA]</scope>
    <source>
        <strain evidence="3 4">FW100M-8</strain>
    </source>
</reference>
<dbReference type="Proteomes" id="UP000291259">
    <property type="component" value="Chromosome"/>
</dbReference>
<organism evidence="3 4">
    <name type="scientific">Agromyces protaetiae</name>
    <dbReference type="NCBI Taxonomy" id="2509455"/>
    <lineage>
        <taxon>Bacteria</taxon>
        <taxon>Bacillati</taxon>
        <taxon>Actinomycetota</taxon>
        <taxon>Actinomycetes</taxon>
        <taxon>Micrococcales</taxon>
        <taxon>Microbacteriaceae</taxon>
        <taxon>Agromyces</taxon>
    </lineage>
</organism>
<keyword evidence="4" id="KW-1185">Reference proteome</keyword>
<dbReference type="PANTHER" id="PTHR43433:SF5">
    <property type="entry name" value="AB HYDROLASE-1 DOMAIN-CONTAINING PROTEIN"/>
    <property type="match status" value="1"/>
</dbReference>
<dbReference type="InterPro" id="IPR029058">
    <property type="entry name" value="AB_hydrolase_fold"/>
</dbReference>
<accession>A0A4V0YHD8</accession>
<dbReference type="Pfam" id="PF12697">
    <property type="entry name" value="Abhydrolase_6"/>
    <property type="match status" value="1"/>
</dbReference>
<dbReference type="InterPro" id="IPR050471">
    <property type="entry name" value="AB_hydrolase"/>
</dbReference>
<dbReference type="GO" id="GO:0046503">
    <property type="term" value="P:glycerolipid catabolic process"/>
    <property type="evidence" value="ECO:0007669"/>
    <property type="project" value="TreeGrafter"/>
</dbReference>
<evidence type="ECO:0000313" key="3">
    <source>
        <dbReference type="EMBL" id="QAY74361.1"/>
    </source>
</evidence>
<dbReference type="KEGG" id="agf:ET445_14520"/>
<evidence type="ECO:0000259" key="2">
    <source>
        <dbReference type="Pfam" id="PF12697"/>
    </source>
</evidence>
<dbReference type="AlphaFoldDB" id="A0A4V0YHD8"/>
<name>A0A4V0YHD8_9MICO</name>
<evidence type="ECO:0000256" key="1">
    <source>
        <dbReference type="SAM" id="MobiDB-lite"/>
    </source>
</evidence>
<protein>
    <submittedName>
        <fullName evidence="3">Alpha/beta fold hydrolase</fullName>
    </submittedName>
</protein>
<dbReference type="OrthoDB" id="3211023at2"/>
<evidence type="ECO:0000313" key="4">
    <source>
        <dbReference type="Proteomes" id="UP000291259"/>
    </source>
</evidence>
<dbReference type="SUPFAM" id="SSF53474">
    <property type="entry name" value="alpha/beta-Hydrolases"/>
    <property type="match status" value="1"/>
</dbReference>